<accession>A0A3R0YT75</accession>
<evidence type="ECO:0000313" key="1">
    <source>
        <dbReference type="EMBL" id="MLW03792.1"/>
    </source>
</evidence>
<dbReference type="InterPro" id="IPR036390">
    <property type="entry name" value="WH_DNA-bd_sf"/>
</dbReference>
<dbReference type="AlphaFoldDB" id="A0A3R0YT75"/>
<comment type="caution">
    <text evidence="1">The sequence shown here is derived from an EMBL/GenBank/DDBJ whole genome shotgun (WGS) entry which is preliminary data.</text>
</comment>
<organism evidence="1">
    <name type="scientific">Salmonella enterica</name>
    <name type="common">Salmonella choleraesuis</name>
    <dbReference type="NCBI Taxonomy" id="28901"/>
    <lineage>
        <taxon>Bacteria</taxon>
        <taxon>Pseudomonadati</taxon>
        <taxon>Pseudomonadota</taxon>
        <taxon>Gammaproteobacteria</taxon>
        <taxon>Enterobacterales</taxon>
        <taxon>Enterobacteriaceae</taxon>
        <taxon>Salmonella</taxon>
    </lineage>
</organism>
<sequence length="69" mass="7848">MLKQQDMTETARKVFNELSNEPATVGEIAQNTHLTRERCQLILTQLVMAGLSDYQFGCYKRLPEGGYPL</sequence>
<dbReference type="InterPro" id="IPR036388">
    <property type="entry name" value="WH-like_DNA-bd_sf"/>
</dbReference>
<name>A0A3R0YT75_SALER</name>
<dbReference type="Proteomes" id="UP000885392">
    <property type="component" value="Unassembled WGS sequence"/>
</dbReference>
<gene>
    <name evidence="1" type="ORF">EAK82_27245</name>
</gene>
<reference evidence="1" key="1">
    <citation type="submission" date="2018-10" db="EMBL/GenBank/DDBJ databases">
        <authorList>
            <consortium name="PulseNet: The National Subtyping Network for Foodborne Disease Surveillance"/>
            <person name="Tarr C.L."/>
            <person name="Trees E."/>
            <person name="Katz L.S."/>
            <person name="Carleton-Romer H.A."/>
            <person name="Stroika S."/>
            <person name="Kucerova Z."/>
            <person name="Roache K.F."/>
            <person name="Sabol A.L."/>
            <person name="Besser J."/>
            <person name="Gerner-Smidt P."/>
        </authorList>
    </citation>
    <scope>NUCLEOTIDE SEQUENCE [LARGE SCALE GENOMIC DNA]</scope>
    <source>
        <strain evidence="1">PNUSAS038541</strain>
    </source>
</reference>
<protein>
    <submittedName>
        <fullName evidence="1">TrmB family transcriptional regulator</fullName>
    </submittedName>
</protein>
<dbReference type="Gene3D" id="1.10.10.10">
    <property type="entry name" value="Winged helix-like DNA-binding domain superfamily/Winged helix DNA-binding domain"/>
    <property type="match status" value="1"/>
</dbReference>
<proteinExistence type="predicted"/>
<dbReference type="EMBL" id="RVIJ01000064">
    <property type="protein sequence ID" value="MLW03792.1"/>
    <property type="molecule type" value="Genomic_DNA"/>
</dbReference>
<dbReference type="SUPFAM" id="SSF46785">
    <property type="entry name" value="Winged helix' DNA-binding domain"/>
    <property type="match status" value="1"/>
</dbReference>